<dbReference type="Gene3D" id="1.25.40.10">
    <property type="entry name" value="Tetratricopeptide repeat domain"/>
    <property type="match status" value="2"/>
</dbReference>
<evidence type="ECO:0000256" key="1">
    <source>
        <dbReference type="SAM" id="MobiDB-lite"/>
    </source>
</evidence>
<dbReference type="AlphaFoldDB" id="A0A0P0Z9X3"/>
<evidence type="ECO:0008006" key="4">
    <source>
        <dbReference type="Google" id="ProtNLM"/>
    </source>
</evidence>
<dbReference type="SMART" id="SM00671">
    <property type="entry name" value="SEL1"/>
    <property type="match status" value="6"/>
</dbReference>
<dbReference type="Pfam" id="PF08238">
    <property type="entry name" value="Sel1"/>
    <property type="match status" value="5"/>
</dbReference>
<dbReference type="RefSeq" id="WP_007067671.1">
    <property type="nucleotide sequence ID" value="NZ_BBWO01000012.1"/>
</dbReference>
<dbReference type="InterPro" id="IPR011990">
    <property type="entry name" value="TPR-like_helical_dom_sf"/>
</dbReference>
<dbReference type="InterPro" id="IPR006597">
    <property type="entry name" value="Sel1-like"/>
</dbReference>
<accession>A0A0P0Z9X3</accession>
<dbReference type="SUPFAM" id="SSF81901">
    <property type="entry name" value="HCP-like"/>
    <property type="match status" value="1"/>
</dbReference>
<dbReference type="EMBL" id="LC066395">
    <property type="protein sequence ID" value="BAT30858.1"/>
    <property type="molecule type" value="Genomic_DNA"/>
</dbReference>
<sequence>MTRFSCQSAALFIAFGIAVGFAHGAAAQDLPATPGQADESELLPSPNLRPSIAPVAAGTGRGSRGAPSSVRAYAEFQIGNYLTAKAIAEPLAKLGDVKAQALLGEIYSQGLGVPVDVDEAARWFEAAAKGGDRAAQFEFAMLLLAGTGIARDETRALNLLKEAADAKLPLAEFNYAQLLLRTSPTSGFADALPYFRSAADAGIADAQYVMSQLLAAGQGIEKDEVAARKWLRRAAINGFSIAQIEYGIWLINGRGGDARPKDGFEFLRSAALRGNPIAVNRVAHLYKDGLGTEPDTEEAAKWAVIAKRLDNSDPVLDDFFNGLSDEARKAALEEANRFTTG</sequence>
<dbReference type="InterPro" id="IPR052748">
    <property type="entry name" value="ISR_Activator"/>
</dbReference>
<name>A0A0P0Z9X3_9HYPH</name>
<feature type="region of interest" description="Disordered" evidence="1">
    <location>
        <begin position="32"/>
        <end position="67"/>
    </location>
</feature>
<organism evidence="3">
    <name type="scientific">Fulvimarina pelagi</name>
    <dbReference type="NCBI Taxonomy" id="217511"/>
    <lineage>
        <taxon>Bacteria</taxon>
        <taxon>Pseudomonadati</taxon>
        <taxon>Pseudomonadota</taxon>
        <taxon>Alphaproteobacteria</taxon>
        <taxon>Hyphomicrobiales</taxon>
        <taxon>Aurantimonadaceae</taxon>
        <taxon>Fulvimarina</taxon>
    </lineage>
</organism>
<feature type="chain" id="PRO_5006058267" description="Sel1 repeat family protein" evidence="2">
    <location>
        <begin position="25"/>
        <end position="341"/>
    </location>
</feature>
<dbReference type="PANTHER" id="PTHR45011:SF1">
    <property type="entry name" value="DAP3-BINDING CELL DEATH ENHANCER 1"/>
    <property type="match status" value="1"/>
</dbReference>
<keyword evidence="2" id="KW-0732">Signal</keyword>
<evidence type="ECO:0000256" key="2">
    <source>
        <dbReference type="SAM" id="SignalP"/>
    </source>
</evidence>
<reference evidence="3" key="1">
    <citation type="journal article" date="2015" name="Proc. Natl. Acad. Sci. U.S.A.">
        <title>Bacterial clade with the ribosomal RNA operon on a small plasmid rather than the chromosome.</title>
        <authorList>
            <person name="Anda M."/>
            <person name="Ohtsubo Y."/>
            <person name="Okubo T."/>
            <person name="Sugawara M."/>
            <person name="Nagata Y."/>
            <person name="Tsuda M."/>
            <person name="Minamisawa K."/>
            <person name="Mitsui H."/>
        </authorList>
    </citation>
    <scope>NUCLEOTIDE SEQUENCE</scope>
    <source>
        <strain evidence="3">DSM 15513</strain>
    </source>
</reference>
<evidence type="ECO:0000313" key="3">
    <source>
        <dbReference type="EMBL" id="BAT30858.1"/>
    </source>
</evidence>
<proteinExistence type="predicted"/>
<protein>
    <recommendedName>
        <fullName evidence="4">Sel1 repeat family protein</fullName>
    </recommendedName>
</protein>
<feature type="signal peptide" evidence="2">
    <location>
        <begin position="1"/>
        <end position="24"/>
    </location>
</feature>
<dbReference type="OrthoDB" id="9816559at2"/>
<dbReference type="PANTHER" id="PTHR45011">
    <property type="entry name" value="DAP3-BINDING CELL DEATH ENHANCER 1"/>
    <property type="match status" value="1"/>
</dbReference>